<dbReference type="Proteomes" id="UP001283361">
    <property type="component" value="Unassembled WGS sequence"/>
</dbReference>
<protein>
    <submittedName>
        <fullName evidence="1">Uncharacterized protein</fullName>
    </submittedName>
</protein>
<organism evidence="1 2">
    <name type="scientific">Elysia crispata</name>
    <name type="common">lettuce slug</name>
    <dbReference type="NCBI Taxonomy" id="231223"/>
    <lineage>
        <taxon>Eukaryota</taxon>
        <taxon>Metazoa</taxon>
        <taxon>Spiralia</taxon>
        <taxon>Lophotrochozoa</taxon>
        <taxon>Mollusca</taxon>
        <taxon>Gastropoda</taxon>
        <taxon>Heterobranchia</taxon>
        <taxon>Euthyneura</taxon>
        <taxon>Panpulmonata</taxon>
        <taxon>Sacoglossa</taxon>
        <taxon>Placobranchoidea</taxon>
        <taxon>Plakobranchidae</taxon>
        <taxon>Elysia</taxon>
    </lineage>
</organism>
<sequence length="118" mass="12654">MSSGAGVDVWAKLASLWSVLLSFIPLSLSCLLLSRHLVLAKGATSQRTSKPGCNQQTGNRSGFRSTGVVFPVYSQVVAESQQDPGRHGQIRLMGRASLYCLSQLVNSGQWSTESSLVI</sequence>
<reference evidence="1" key="1">
    <citation type="journal article" date="2023" name="G3 (Bethesda)">
        <title>A reference genome for the long-term kleptoplast-retaining sea slug Elysia crispata morphotype clarki.</title>
        <authorList>
            <person name="Eastman K.E."/>
            <person name="Pendleton A.L."/>
            <person name="Shaikh M.A."/>
            <person name="Suttiyut T."/>
            <person name="Ogas R."/>
            <person name="Tomko P."/>
            <person name="Gavelis G."/>
            <person name="Widhalm J.R."/>
            <person name="Wisecaver J.H."/>
        </authorList>
    </citation>
    <scope>NUCLEOTIDE SEQUENCE</scope>
    <source>
        <strain evidence="1">ECLA1</strain>
    </source>
</reference>
<evidence type="ECO:0000313" key="1">
    <source>
        <dbReference type="EMBL" id="KAK3762604.1"/>
    </source>
</evidence>
<accession>A0AAE0Z493</accession>
<keyword evidence="2" id="KW-1185">Reference proteome</keyword>
<name>A0AAE0Z493_9GAST</name>
<gene>
    <name evidence="1" type="ORF">RRG08_020683</name>
</gene>
<proteinExistence type="predicted"/>
<evidence type="ECO:0000313" key="2">
    <source>
        <dbReference type="Proteomes" id="UP001283361"/>
    </source>
</evidence>
<dbReference type="AlphaFoldDB" id="A0AAE0Z493"/>
<dbReference type="EMBL" id="JAWDGP010004681">
    <property type="protein sequence ID" value="KAK3762604.1"/>
    <property type="molecule type" value="Genomic_DNA"/>
</dbReference>
<comment type="caution">
    <text evidence="1">The sequence shown here is derived from an EMBL/GenBank/DDBJ whole genome shotgun (WGS) entry which is preliminary data.</text>
</comment>